<reference evidence="3 4" key="1">
    <citation type="submission" date="2018-07" db="EMBL/GenBank/DDBJ databases">
        <title>The draft genome of Phyllobacterium salinisoli.</title>
        <authorList>
            <person name="Liu L."/>
            <person name="Li L."/>
            <person name="Zhang X."/>
            <person name="Liang L."/>
        </authorList>
    </citation>
    <scope>NUCLEOTIDE SEQUENCE [LARGE SCALE GENOMIC DNA]</scope>
    <source>
        <strain evidence="3 4">LLAN61</strain>
    </source>
</reference>
<comment type="caution">
    <text evidence="3">The sequence shown here is derived from an EMBL/GenBank/DDBJ whole genome shotgun (WGS) entry which is preliminary data.</text>
</comment>
<dbReference type="AlphaFoldDB" id="A0A368K801"/>
<dbReference type="NCBIfam" id="TIGR00254">
    <property type="entry name" value="GGDEF"/>
    <property type="match status" value="1"/>
</dbReference>
<dbReference type="SUPFAM" id="SSF55785">
    <property type="entry name" value="PYP-like sensor domain (PAS domain)"/>
    <property type="match status" value="1"/>
</dbReference>
<evidence type="ECO:0000313" key="4">
    <source>
        <dbReference type="Proteomes" id="UP000253420"/>
    </source>
</evidence>
<evidence type="ECO:0000259" key="1">
    <source>
        <dbReference type="PROSITE" id="PS50883"/>
    </source>
</evidence>
<feature type="domain" description="EAL" evidence="1">
    <location>
        <begin position="625"/>
        <end position="875"/>
    </location>
</feature>
<dbReference type="InterPro" id="IPR001633">
    <property type="entry name" value="EAL_dom"/>
</dbReference>
<keyword evidence="4" id="KW-1185">Reference proteome</keyword>
<dbReference type="InterPro" id="IPR052155">
    <property type="entry name" value="Biofilm_reg_signaling"/>
</dbReference>
<name>A0A368K801_9HYPH</name>
<dbReference type="SMART" id="SM00091">
    <property type="entry name" value="PAS"/>
    <property type="match status" value="2"/>
</dbReference>
<dbReference type="PANTHER" id="PTHR44757">
    <property type="entry name" value="DIGUANYLATE CYCLASE DGCP"/>
    <property type="match status" value="1"/>
</dbReference>
<dbReference type="SMART" id="SM00052">
    <property type="entry name" value="EAL"/>
    <property type="match status" value="1"/>
</dbReference>
<gene>
    <name evidence="3" type="ORF">DUT91_01415</name>
</gene>
<dbReference type="InterPro" id="IPR035965">
    <property type="entry name" value="PAS-like_dom_sf"/>
</dbReference>
<dbReference type="SUPFAM" id="SSF141868">
    <property type="entry name" value="EAL domain-like"/>
    <property type="match status" value="1"/>
</dbReference>
<dbReference type="Proteomes" id="UP000253420">
    <property type="component" value="Unassembled WGS sequence"/>
</dbReference>
<dbReference type="InterPro" id="IPR000160">
    <property type="entry name" value="GGDEF_dom"/>
</dbReference>
<dbReference type="SMART" id="SM00267">
    <property type="entry name" value="GGDEF"/>
    <property type="match status" value="1"/>
</dbReference>
<dbReference type="Gene3D" id="3.30.70.270">
    <property type="match status" value="1"/>
</dbReference>
<dbReference type="CDD" id="cd01949">
    <property type="entry name" value="GGDEF"/>
    <property type="match status" value="1"/>
</dbReference>
<organism evidence="3 4">
    <name type="scientific">Phyllobacterium salinisoli</name>
    <dbReference type="NCBI Taxonomy" id="1899321"/>
    <lineage>
        <taxon>Bacteria</taxon>
        <taxon>Pseudomonadati</taxon>
        <taxon>Pseudomonadota</taxon>
        <taxon>Alphaproteobacteria</taxon>
        <taxon>Hyphomicrobiales</taxon>
        <taxon>Phyllobacteriaceae</taxon>
        <taxon>Phyllobacterium</taxon>
    </lineage>
</organism>
<dbReference type="CDD" id="cd01948">
    <property type="entry name" value="EAL"/>
    <property type="match status" value="1"/>
</dbReference>
<dbReference type="SUPFAM" id="SSF55073">
    <property type="entry name" value="Nucleotide cyclase"/>
    <property type="match status" value="1"/>
</dbReference>
<proteinExistence type="predicted"/>
<dbReference type="PROSITE" id="PS50883">
    <property type="entry name" value="EAL"/>
    <property type="match status" value="1"/>
</dbReference>
<dbReference type="PANTHER" id="PTHR44757:SF2">
    <property type="entry name" value="BIOFILM ARCHITECTURE MAINTENANCE PROTEIN MBAA"/>
    <property type="match status" value="1"/>
</dbReference>
<dbReference type="Gene3D" id="3.20.20.450">
    <property type="entry name" value="EAL domain"/>
    <property type="match status" value="1"/>
</dbReference>
<dbReference type="PROSITE" id="PS50887">
    <property type="entry name" value="GGDEF"/>
    <property type="match status" value="1"/>
</dbReference>
<dbReference type="InterPro" id="IPR043128">
    <property type="entry name" value="Rev_trsase/Diguanyl_cyclase"/>
</dbReference>
<dbReference type="NCBIfam" id="TIGR00229">
    <property type="entry name" value="sensory_box"/>
    <property type="match status" value="1"/>
</dbReference>
<dbReference type="Pfam" id="PF00990">
    <property type="entry name" value="GGDEF"/>
    <property type="match status" value="1"/>
</dbReference>
<accession>A0A368K801</accession>
<dbReference type="InterPro" id="IPR035919">
    <property type="entry name" value="EAL_sf"/>
</dbReference>
<dbReference type="InterPro" id="IPR000014">
    <property type="entry name" value="PAS"/>
</dbReference>
<dbReference type="InterPro" id="IPR029787">
    <property type="entry name" value="Nucleotide_cyclase"/>
</dbReference>
<dbReference type="Gene3D" id="3.30.450.20">
    <property type="entry name" value="PAS domain"/>
    <property type="match status" value="1"/>
</dbReference>
<feature type="domain" description="GGDEF" evidence="2">
    <location>
        <begin position="483"/>
        <end position="616"/>
    </location>
</feature>
<dbReference type="Pfam" id="PF00563">
    <property type="entry name" value="EAL"/>
    <property type="match status" value="1"/>
</dbReference>
<evidence type="ECO:0000313" key="3">
    <source>
        <dbReference type="EMBL" id="RCS25487.1"/>
    </source>
</evidence>
<sequence length="882" mass="96908">MMPSVEAELHRHVPCFTPSQRQDHRSRRGTVMFAFRNEAVSRAVFCAPDADRAGPWSGEVNASGDLPEDAINIPTEFEDVRYMLHCWQAARINTPLPSYEDFTLGNMGRFADEIAVVHCLPGAADRILRIGKAVRSIIRLSETAAPVLGDVSFIFRQAIASAIGRSRLAGEPRLALCRWLIDNNVSTVEITAFPLSCRWSGEYFLLIMRPRKALLNLPRLLINASQQGILGLNPVVGEDGLPRDFYILSINEAAARFLGSQPDLLQSTLLSQALARLGIDRVPARLLRAARGEPIEPFELTYQFGANPLALQVGVNSADGILAVTLTDIRELKSRVTLFRSLFDDNPAPMYVRAYGEEGFLNVNEAALRLYGYCREAFLKLDGADLCAGGRDNSNENIASSEASLRHRTADGRILDIIEYASEVLVDGRPATLSTIMDITERRRAEAHVTYLAHHDPLTGAANRTVFTRAIEEAASDLATGGRAFGVLMIDLDDFKVINDTLGHAAGDAVLIEVMKRLKKRLREGDIVARLGGDEFAIFAPGLDSREQIEVLARRIGKELSLISSVEGRPVRIGASIGGAVAPVDATVADDLLRCADLALYRAKRSSKGVVRFFEPEMDVQVSTRRSLEMDLRSADIASQFEAHFQPILSVQSGILCGFEALMRWRHPSRGMVSPMEFIPIAEETGQIDRLGRWMLHEACRQAASWPDPLMVAINVSPVQFRSGGLLEVIEDALRLSGLAPERLEIEITESVILDDSAANLALLRQLRERGVRIALDDFGTGYSSLHYLKQFPFNRLKIDRSFVREIDNSPESLAIVRAIIGLGASLGIDTTAEGVETAAQLERLRAEQCGELQGFLFSPPVASENVAGIIGAYFGEEKRVA</sequence>
<dbReference type="Pfam" id="PF13188">
    <property type="entry name" value="PAS_8"/>
    <property type="match status" value="1"/>
</dbReference>
<protein>
    <submittedName>
        <fullName evidence="3">EAL domain-containing protein</fullName>
    </submittedName>
</protein>
<dbReference type="EMBL" id="QOZG01000001">
    <property type="protein sequence ID" value="RCS25487.1"/>
    <property type="molecule type" value="Genomic_DNA"/>
</dbReference>
<evidence type="ECO:0000259" key="2">
    <source>
        <dbReference type="PROSITE" id="PS50887"/>
    </source>
</evidence>